<keyword evidence="5 14" id="KW-0436">Ligase</keyword>
<comment type="subcellular location">
    <subcellularLocation>
        <location evidence="1 14">Cytoplasm</location>
    </subcellularLocation>
</comment>
<dbReference type="SUPFAM" id="SSF53623">
    <property type="entry name" value="MurD-like peptide ligases, catalytic domain"/>
    <property type="match status" value="1"/>
</dbReference>
<dbReference type="GO" id="GO:0008763">
    <property type="term" value="F:UDP-N-acetylmuramate-L-alanine ligase activity"/>
    <property type="evidence" value="ECO:0007669"/>
    <property type="project" value="UniProtKB-UniRule"/>
</dbReference>
<dbReference type="RefSeq" id="WP_199385583.1">
    <property type="nucleotide sequence ID" value="NZ_JAEMHM010000016.1"/>
</dbReference>
<evidence type="ECO:0000256" key="10">
    <source>
        <dbReference type="ARBA" id="ARBA00022984"/>
    </source>
</evidence>
<reference evidence="18" key="1">
    <citation type="submission" date="2020-12" db="EMBL/GenBank/DDBJ databases">
        <title>Geomonas sp. Red875, isolated from river sediment.</title>
        <authorList>
            <person name="Xu Z."/>
            <person name="Zhang Z."/>
            <person name="Masuda Y."/>
            <person name="Itoh H."/>
            <person name="Senoo K."/>
        </authorList>
    </citation>
    <scope>NUCLEOTIDE SEQUENCE</scope>
    <source>
        <strain evidence="18">Red875</strain>
    </source>
</reference>
<keyword evidence="11 14" id="KW-0131">Cell cycle</keyword>
<keyword evidence="19" id="KW-1185">Reference proteome</keyword>
<dbReference type="InterPro" id="IPR000713">
    <property type="entry name" value="Mur_ligase_N"/>
</dbReference>
<dbReference type="PANTHER" id="PTHR43445:SF3">
    <property type="entry name" value="UDP-N-ACETYLMURAMATE--L-ALANINE LIGASE"/>
    <property type="match status" value="1"/>
</dbReference>
<keyword evidence="8 14" id="KW-0067">ATP-binding</keyword>
<dbReference type="InterPro" id="IPR013221">
    <property type="entry name" value="Mur_ligase_cen"/>
</dbReference>
<dbReference type="EC" id="6.3.2.8" evidence="3 14"/>
<dbReference type="InterPro" id="IPR036565">
    <property type="entry name" value="Mur-like_cat_sf"/>
</dbReference>
<evidence type="ECO:0000256" key="2">
    <source>
        <dbReference type="ARBA" id="ARBA00004752"/>
    </source>
</evidence>
<evidence type="ECO:0000256" key="13">
    <source>
        <dbReference type="ARBA" id="ARBA00047833"/>
    </source>
</evidence>
<dbReference type="InterPro" id="IPR004101">
    <property type="entry name" value="Mur_ligase_C"/>
</dbReference>
<feature type="domain" description="Mur ligase C-terminal" evidence="16">
    <location>
        <begin position="311"/>
        <end position="441"/>
    </location>
</feature>
<dbReference type="SUPFAM" id="SSF53244">
    <property type="entry name" value="MurD-like peptide ligases, peptide-binding domain"/>
    <property type="match status" value="1"/>
</dbReference>
<dbReference type="Pfam" id="PF02875">
    <property type="entry name" value="Mur_ligase_C"/>
    <property type="match status" value="1"/>
</dbReference>
<evidence type="ECO:0000256" key="5">
    <source>
        <dbReference type="ARBA" id="ARBA00022598"/>
    </source>
</evidence>
<dbReference type="GO" id="GO:0009252">
    <property type="term" value="P:peptidoglycan biosynthetic process"/>
    <property type="evidence" value="ECO:0007669"/>
    <property type="project" value="UniProtKB-UniRule"/>
</dbReference>
<keyword evidence="4 14" id="KW-0963">Cytoplasm</keyword>
<dbReference type="Gene3D" id="3.40.50.720">
    <property type="entry name" value="NAD(P)-binding Rossmann-like Domain"/>
    <property type="match status" value="1"/>
</dbReference>
<evidence type="ECO:0000256" key="9">
    <source>
        <dbReference type="ARBA" id="ARBA00022960"/>
    </source>
</evidence>
<evidence type="ECO:0000256" key="8">
    <source>
        <dbReference type="ARBA" id="ARBA00022840"/>
    </source>
</evidence>
<keyword evidence="12 14" id="KW-0961">Cell wall biogenesis/degradation</keyword>
<gene>
    <name evidence="14" type="primary">murC</name>
    <name evidence="18" type="ORF">JFN93_18310</name>
</gene>
<dbReference type="AlphaFoldDB" id="A0A8J7M1B6"/>
<dbReference type="InterPro" id="IPR050061">
    <property type="entry name" value="MurCDEF_pg_biosynth"/>
</dbReference>
<evidence type="ECO:0000256" key="6">
    <source>
        <dbReference type="ARBA" id="ARBA00022618"/>
    </source>
</evidence>
<evidence type="ECO:0000313" key="18">
    <source>
        <dbReference type="EMBL" id="MBJ6726669.1"/>
    </source>
</evidence>
<evidence type="ECO:0000259" key="15">
    <source>
        <dbReference type="Pfam" id="PF01225"/>
    </source>
</evidence>
<dbReference type="Gene3D" id="3.40.1190.10">
    <property type="entry name" value="Mur-like, catalytic domain"/>
    <property type="match status" value="1"/>
</dbReference>
<dbReference type="Proteomes" id="UP000636888">
    <property type="component" value="Unassembled WGS sequence"/>
</dbReference>
<evidence type="ECO:0000256" key="7">
    <source>
        <dbReference type="ARBA" id="ARBA00022741"/>
    </source>
</evidence>
<evidence type="ECO:0000256" key="12">
    <source>
        <dbReference type="ARBA" id="ARBA00023316"/>
    </source>
</evidence>
<keyword evidence="10 14" id="KW-0573">Peptidoglycan synthesis</keyword>
<dbReference type="GO" id="GO:0051301">
    <property type="term" value="P:cell division"/>
    <property type="evidence" value="ECO:0007669"/>
    <property type="project" value="UniProtKB-KW"/>
</dbReference>
<comment type="similarity">
    <text evidence="14">Belongs to the MurCDEF family.</text>
</comment>
<dbReference type="Pfam" id="PF01225">
    <property type="entry name" value="Mur_ligase"/>
    <property type="match status" value="1"/>
</dbReference>
<dbReference type="SUPFAM" id="SSF51984">
    <property type="entry name" value="MurCD N-terminal domain"/>
    <property type="match status" value="1"/>
</dbReference>
<organism evidence="18 19">
    <name type="scientific">Geomesophilobacter sediminis</name>
    <dbReference type="NCBI Taxonomy" id="2798584"/>
    <lineage>
        <taxon>Bacteria</taxon>
        <taxon>Pseudomonadati</taxon>
        <taxon>Thermodesulfobacteriota</taxon>
        <taxon>Desulfuromonadia</taxon>
        <taxon>Geobacterales</taxon>
        <taxon>Geobacteraceae</taxon>
        <taxon>Geomesophilobacter</taxon>
    </lineage>
</organism>
<dbReference type="GO" id="GO:0005524">
    <property type="term" value="F:ATP binding"/>
    <property type="evidence" value="ECO:0007669"/>
    <property type="project" value="UniProtKB-UniRule"/>
</dbReference>
<dbReference type="NCBIfam" id="TIGR01082">
    <property type="entry name" value="murC"/>
    <property type="match status" value="1"/>
</dbReference>
<evidence type="ECO:0000256" key="3">
    <source>
        <dbReference type="ARBA" id="ARBA00012211"/>
    </source>
</evidence>
<dbReference type="Pfam" id="PF08245">
    <property type="entry name" value="Mur_ligase_M"/>
    <property type="match status" value="1"/>
</dbReference>
<name>A0A8J7M1B6_9BACT</name>
<keyword evidence="6 14" id="KW-0132">Cell division</keyword>
<sequence length="460" mass="49917">MYGKIEKIHFVGIGGIGMSGIAEVLLNLGYKVSGSDLRGSEITERLAALGGEIFIGHAKENVAQVSVVVISSAVHDDNPEVVEAHERLIPVIPRAEMLAELMRMKYGIAVAGTHGKTTTTSMVATLLSKGGIDPTIVIGGRLNSLGTNARLGQGQFLVAEADESDGSFLLLSPTIAVVTNIDADHLDFYSGIEEIKDTFVEFINKIPFYGLAVLCLDNPNVADIVPKVKKRFTSYGLSAQADYRATDVKLSGFTTSFVAHHKGVRLGEITFSMPGAHNVLNSLAAIAVAMELNIPFEVIREGFAAFGGVGRRFQMKGGAAGVMVVDDYGHHPTEIRATLAAAKNGWDRRLVVVFQPHRYTRTAELFEEFVKAFYDADVLILTDIYPAGEKPIEGVTAEALAARIRRHGQKDVTWISERDLLCDHLESILQPDDILLTLGAGNVWQVGEAMLERLMNKEEE</sequence>
<keyword evidence="9 14" id="KW-0133">Cell shape</keyword>
<dbReference type="EMBL" id="JAEMHM010000016">
    <property type="protein sequence ID" value="MBJ6726669.1"/>
    <property type="molecule type" value="Genomic_DNA"/>
</dbReference>
<dbReference type="HAMAP" id="MF_00046">
    <property type="entry name" value="MurC"/>
    <property type="match status" value="1"/>
</dbReference>
<proteinExistence type="inferred from homology"/>
<evidence type="ECO:0000256" key="1">
    <source>
        <dbReference type="ARBA" id="ARBA00004496"/>
    </source>
</evidence>
<evidence type="ECO:0000313" key="19">
    <source>
        <dbReference type="Proteomes" id="UP000636888"/>
    </source>
</evidence>
<dbReference type="Gene3D" id="3.90.190.20">
    <property type="entry name" value="Mur ligase, C-terminal domain"/>
    <property type="match status" value="1"/>
</dbReference>
<keyword evidence="7 14" id="KW-0547">Nucleotide-binding</keyword>
<evidence type="ECO:0000256" key="4">
    <source>
        <dbReference type="ARBA" id="ARBA00022490"/>
    </source>
</evidence>
<evidence type="ECO:0000256" key="14">
    <source>
        <dbReference type="HAMAP-Rule" id="MF_00046"/>
    </source>
</evidence>
<evidence type="ECO:0000256" key="11">
    <source>
        <dbReference type="ARBA" id="ARBA00023306"/>
    </source>
</evidence>
<comment type="function">
    <text evidence="14">Cell wall formation.</text>
</comment>
<evidence type="ECO:0000259" key="17">
    <source>
        <dbReference type="Pfam" id="PF08245"/>
    </source>
</evidence>
<dbReference type="InterPro" id="IPR005758">
    <property type="entry name" value="UDP-N-AcMur_Ala_ligase_MurC"/>
</dbReference>
<dbReference type="UniPathway" id="UPA00219"/>
<dbReference type="GO" id="GO:0005737">
    <property type="term" value="C:cytoplasm"/>
    <property type="evidence" value="ECO:0007669"/>
    <property type="project" value="UniProtKB-SubCell"/>
</dbReference>
<dbReference type="InterPro" id="IPR036615">
    <property type="entry name" value="Mur_ligase_C_dom_sf"/>
</dbReference>
<feature type="domain" description="Mur ligase N-terminal catalytic" evidence="15">
    <location>
        <begin position="7"/>
        <end position="106"/>
    </location>
</feature>
<accession>A0A8J7M1B6</accession>
<comment type="pathway">
    <text evidence="2 14">Cell wall biogenesis; peptidoglycan biosynthesis.</text>
</comment>
<dbReference type="PANTHER" id="PTHR43445">
    <property type="entry name" value="UDP-N-ACETYLMURAMATE--L-ALANINE LIGASE-RELATED"/>
    <property type="match status" value="1"/>
</dbReference>
<comment type="caution">
    <text evidence="18">The sequence shown here is derived from an EMBL/GenBank/DDBJ whole genome shotgun (WGS) entry which is preliminary data.</text>
</comment>
<feature type="binding site" evidence="14">
    <location>
        <begin position="112"/>
        <end position="118"/>
    </location>
    <ligand>
        <name>ATP</name>
        <dbReference type="ChEBI" id="CHEBI:30616"/>
    </ligand>
</feature>
<evidence type="ECO:0000259" key="16">
    <source>
        <dbReference type="Pfam" id="PF02875"/>
    </source>
</evidence>
<comment type="catalytic activity">
    <reaction evidence="13 14">
        <text>UDP-N-acetyl-alpha-D-muramate + L-alanine + ATP = UDP-N-acetyl-alpha-D-muramoyl-L-alanine + ADP + phosphate + H(+)</text>
        <dbReference type="Rhea" id="RHEA:23372"/>
        <dbReference type="ChEBI" id="CHEBI:15378"/>
        <dbReference type="ChEBI" id="CHEBI:30616"/>
        <dbReference type="ChEBI" id="CHEBI:43474"/>
        <dbReference type="ChEBI" id="CHEBI:57972"/>
        <dbReference type="ChEBI" id="CHEBI:70757"/>
        <dbReference type="ChEBI" id="CHEBI:83898"/>
        <dbReference type="ChEBI" id="CHEBI:456216"/>
        <dbReference type="EC" id="6.3.2.8"/>
    </reaction>
</comment>
<dbReference type="GO" id="GO:0071555">
    <property type="term" value="P:cell wall organization"/>
    <property type="evidence" value="ECO:0007669"/>
    <property type="project" value="UniProtKB-KW"/>
</dbReference>
<feature type="domain" description="Mur ligase central" evidence="17">
    <location>
        <begin position="110"/>
        <end position="289"/>
    </location>
</feature>
<dbReference type="GO" id="GO:0008360">
    <property type="term" value="P:regulation of cell shape"/>
    <property type="evidence" value="ECO:0007669"/>
    <property type="project" value="UniProtKB-KW"/>
</dbReference>
<protein>
    <recommendedName>
        <fullName evidence="3 14">UDP-N-acetylmuramate--L-alanine ligase</fullName>
        <ecNumber evidence="3 14">6.3.2.8</ecNumber>
    </recommendedName>
    <alternativeName>
        <fullName evidence="14">UDP-N-acetylmuramoyl-L-alanine synthetase</fullName>
    </alternativeName>
</protein>